<dbReference type="RefSeq" id="WP_203750424.1">
    <property type="nucleotide sequence ID" value="NZ_BONF01000029.1"/>
</dbReference>
<organism evidence="2 3">
    <name type="scientific">Catellatospora bangladeshensis</name>
    <dbReference type="NCBI Taxonomy" id="310355"/>
    <lineage>
        <taxon>Bacteria</taxon>
        <taxon>Bacillati</taxon>
        <taxon>Actinomycetota</taxon>
        <taxon>Actinomycetes</taxon>
        <taxon>Micromonosporales</taxon>
        <taxon>Micromonosporaceae</taxon>
        <taxon>Catellatospora</taxon>
    </lineage>
</organism>
<dbReference type="SUPFAM" id="SSF56112">
    <property type="entry name" value="Protein kinase-like (PK-like)"/>
    <property type="match status" value="1"/>
</dbReference>
<dbReference type="InterPro" id="IPR002575">
    <property type="entry name" value="Aminoglycoside_PTrfase"/>
</dbReference>
<keyword evidence="3" id="KW-1185">Reference proteome</keyword>
<dbReference type="Pfam" id="PF01636">
    <property type="entry name" value="APH"/>
    <property type="match status" value="1"/>
</dbReference>
<reference evidence="2 3" key="1">
    <citation type="submission" date="2021-01" db="EMBL/GenBank/DDBJ databases">
        <title>Whole genome shotgun sequence of Catellatospora bangladeshensis NBRC 107357.</title>
        <authorList>
            <person name="Komaki H."/>
            <person name="Tamura T."/>
        </authorList>
    </citation>
    <scope>NUCLEOTIDE SEQUENCE [LARGE SCALE GENOMIC DNA]</scope>
    <source>
        <strain evidence="2 3">NBRC 107357</strain>
    </source>
</reference>
<dbReference type="InterPro" id="IPR011009">
    <property type="entry name" value="Kinase-like_dom_sf"/>
</dbReference>
<protein>
    <submittedName>
        <fullName evidence="2">Phosphotransferase</fullName>
    </submittedName>
</protein>
<accession>A0A8J3JMT4</accession>
<gene>
    <name evidence="2" type="ORF">Cba03nite_48460</name>
</gene>
<evidence type="ECO:0000259" key="1">
    <source>
        <dbReference type="Pfam" id="PF01636"/>
    </source>
</evidence>
<proteinExistence type="predicted"/>
<comment type="caution">
    <text evidence="2">The sequence shown here is derived from an EMBL/GenBank/DDBJ whole genome shotgun (WGS) entry which is preliminary data.</text>
</comment>
<name>A0A8J3JMT4_9ACTN</name>
<sequence length="320" mass="35279">MRAEEWAQAQEWIAATLAGRGTPATGPAVVDRVRPWSTTARVPIAGGQAWFKHNHAGSHYEAGLMRLLASIAPHDMLVPLAVDTERGWMLLPDGGPTMREITSDTFDRGRWEHLLHRYAALQRAAAPHAGAMLAAGVPDFRPHTVAAQYEKLLTDPYVLANLDADKMAGLHEWVPRIERMCRRLAADGIAPSVQHDDLHPSNVFADGDGGLRFFDFGDAGVAHPFGSMLVALRVVHRDAKVEKKDPLLYELRDRYLSAWTADGRDLAELRELCQDAIVVAKIGKALSYQRSLHDATEEALAEYGEGVYGWLEELLGPDVI</sequence>
<dbReference type="Proteomes" id="UP000601223">
    <property type="component" value="Unassembled WGS sequence"/>
</dbReference>
<dbReference type="EMBL" id="BONF01000029">
    <property type="protein sequence ID" value="GIF83497.1"/>
    <property type="molecule type" value="Genomic_DNA"/>
</dbReference>
<dbReference type="AlphaFoldDB" id="A0A8J3JMT4"/>
<evidence type="ECO:0000313" key="2">
    <source>
        <dbReference type="EMBL" id="GIF83497.1"/>
    </source>
</evidence>
<feature type="domain" description="Aminoglycoside phosphotransferase" evidence="1">
    <location>
        <begin position="55"/>
        <end position="225"/>
    </location>
</feature>
<evidence type="ECO:0000313" key="3">
    <source>
        <dbReference type="Proteomes" id="UP000601223"/>
    </source>
</evidence>